<dbReference type="GO" id="GO:0005634">
    <property type="term" value="C:nucleus"/>
    <property type="evidence" value="ECO:0000318"/>
    <property type="project" value="GO_Central"/>
</dbReference>
<dbReference type="SUPFAM" id="SSF53098">
    <property type="entry name" value="Ribonuclease H-like"/>
    <property type="match status" value="2"/>
</dbReference>
<dbReference type="Proteomes" id="UP000008827">
    <property type="component" value="Chromosome 14"/>
</dbReference>
<accession>K7M7C6</accession>
<dbReference type="eggNOG" id="KOG1121">
    <property type="taxonomic scope" value="Eukaryota"/>
</dbReference>
<evidence type="ECO:0000313" key="2">
    <source>
        <dbReference type="EMBL" id="KRH16529.1"/>
    </source>
</evidence>
<keyword evidence="4" id="KW-1185">Reference proteome</keyword>
<dbReference type="GO" id="GO:0006357">
    <property type="term" value="P:regulation of transcription by RNA polymerase II"/>
    <property type="evidence" value="ECO:0000318"/>
    <property type="project" value="GO_Central"/>
</dbReference>
<evidence type="ECO:0000259" key="1">
    <source>
        <dbReference type="Pfam" id="PF05699"/>
    </source>
</evidence>
<feature type="domain" description="HAT C-terminal dimerisation" evidence="1">
    <location>
        <begin position="264"/>
        <end position="330"/>
    </location>
</feature>
<dbReference type="AlphaFoldDB" id="K7M7C6"/>
<reference evidence="2 3" key="1">
    <citation type="journal article" date="2010" name="Nature">
        <title>Genome sequence of the palaeopolyploid soybean.</title>
        <authorList>
            <person name="Schmutz J."/>
            <person name="Cannon S.B."/>
            <person name="Schlueter J."/>
            <person name="Ma J."/>
            <person name="Mitros T."/>
            <person name="Nelson W."/>
            <person name="Hyten D.L."/>
            <person name="Song Q."/>
            <person name="Thelen J.J."/>
            <person name="Cheng J."/>
            <person name="Xu D."/>
            <person name="Hellsten U."/>
            <person name="May G.D."/>
            <person name="Yu Y."/>
            <person name="Sakurai T."/>
            <person name="Umezawa T."/>
            <person name="Bhattacharyya M.K."/>
            <person name="Sandhu D."/>
            <person name="Valliyodan B."/>
            <person name="Lindquist E."/>
            <person name="Peto M."/>
            <person name="Grant D."/>
            <person name="Shu S."/>
            <person name="Goodstein D."/>
            <person name="Barry K."/>
            <person name="Futrell-Griggs M."/>
            <person name="Abernathy B."/>
            <person name="Du J."/>
            <person name="Tian Z."/>
            <person name="Zhu L."/>
            <person name="Gill N."/>
            <person name="Joshi T."/>
            <person name="Libault M."/>
            <person name="Sethuraman A."/>
            <person name="Zhang X.-C."/>
            <person name="Shinozaki K."/>
            <person name="Nguyen H.T."/>
            <person name="Wing R.A."/>
            <person name="Cregan P."/>
            <person name="Specht J."/>
            <person name="Grimwood J."/>
            <person name="Rokhsar D."/>
            <person name="Stacey G."/>
            <person name="Shoemaker R.C."/>
            <person name="Jackson S.A."/>
        </authorList>
    </citation>
    <scope>NUCLEOTIDE SEQUENCE</scope>
    <source>
        <strain evidence="3">cv. Williams 82</strain>
        <tissue evidence="2">Callus</tissue>
    </source>
</reference>
<dbReference type="GO" id="GO:0046983">
    <property type="term" value="F:protein dimerization activity"/>
    <property type="evidence" value="ECO:0007669"/>
    <property type="project" value="InterPro"/>
</dbReference>
<dbReference type="EMBL" id="CM000847">
    <property type="protein sequence ID" value="KRH16529.1"/>
    <property type="molecule type" value="Genomic_DNA"/>
</dbReference>
<evidence type="ECO:0000313" key="4">
    <source>
        <dbReference type="Proteomes" id="UP000008827"/>
    </source>
</evidence>
<dbReference type="HOGENOM" id="CLU_009123_1_5_1"/>
<dbReference type="PANTHER" id="PTHR46481:SF8">
    <property type="entry name" value="ZINC FINGER BED DOMAIN-CONTAINING PROTEIN RICESLEEPER 1-LIKE"/>
    <property type="match status" value="1"/>
</dbReference>
<evidence type="ECO:0000313" key="3">
    <source>
        <dbReference type="EnsemblPlants" id="KRH16529"/>
    </source>
</evidence>
<dbReference type="PaxDb" id="3847-GLYMA14G31730.1"/>
<dbReference type="STRING" id="3847.K7M7C6"/>
<dbReference type="PANTHER" id="PTHR46481">
    <property type="entry name" value="ZINC FINGER BED DOMAIN-CONTAINING PROTEIN 4"/>
    <property type="match status" value="1"/>
</dbReference>
<gene>
    <name evidence="2" type="ORF">GLYMA_14G161100</name>
</gene>
<dbReference type="InParanoid" id="K7M7C6"/>
<organism evidence="2">
    <name type="scientific">Glycine max</name>
    <name type="common">Soybean</name>
    <name type="synonym">Glycine hispida</name>
    <dbReference type="NCBI Taxonomy" id="3847"/>
    <lineage>
        <taxon>Eukaryota</taxon>
        <taxon>Viridiplantae</taxon>
        <taxon>Streptophyta</taxon>
        <taxon>Embryophyta</taxon>
        <taxon>Tracheophyta</taxon>
        <taxon>Spermatophyta</taxon>
        <taxon>Magnoliopsida</taxon>
        <taxon>eudicotyledons</taxon>
        <taxon>Gunneridae</taxon>
        <taxon>Pentapetalae</taxon>
        <taxon>rosids</taxon>
        <taxon>fabids</taxon>
        <taxon>Fabales</taxon>
        <taxon>Fabaceae</taxon>
        <taxon>Papilionoideae</taxon>
        <taxon>50 kb inversion clade</taxon>
        <taxon>NPAAA clade</taxon>
        <taxon>indigoferoid/millettioid clade</taxon>
        <taxon>Phaseoleae</taxon>
        <taxon>Glycine</taxon>
        <taxon>Glycine subgen. Soja</taxon>
    </lineage>
</organism>
<reference evidence="3" key="2">
    <citation type="submission" date="2018-02" db="UniProtKB">
        <authorList>
            <consortium name="EnsemblPlants"/>
        </authorList>
    </citation>
    <scope>IDENTIFICATION</scope>
    <source>
        <strain evidence="3">Williams 82</strain>
    </source>
</reference>
<dbReference type="Gramene" id="KRH16529">
    <property type="protein sequence ID" value="KRH16529"/>
    <property type="gene ID" value="GLYMA_14G161100"/>
</dbReference>
<dbReference type="Pfam" id="PF05699">
    <property type="entry name" value="Dimer_Tnp_hAT"/>
    <property type="match status" value="1"/>
</dbReference>
<dbReference type="InterPro" id="IPR052035">
    <property type="entry name" value="ZnF_BED_domain_contain"/>
</dbReference>
<name>K7M7C6_SOYBN</name>
<dbReference type="InterPro" id="IPR012337">
    <property type="entry name" value="RNaseH-like_sf"/>
</dbReference>
<dbReference type="EnsemblPlants" id="KRH16529">
    <property type="protein sequence ID" value="KRH16529"/>
    <property type="gene ID" value="GLYMA_14G161100"/>
</dbReference>
<dbReference type="InterPro" id="IPR008906">
    <property type="entry name" value="HATC_C_dom"/>
</dbReference>
<proteinExistence type="predicted"/>
<reference evidence="2" key="3">
    <citation type="submission" date="2018-07" db="EMBL/GenBank/DDBJ databases">
        <title>WGS assembly of Glycine max.</title>
        <authorList>
            <person name="Schmutz J."/>
            <person name="Cannon S."/>
            <person name="Schlueter J."/>
            <person name="Ma J."/>
            <person name="Mitros T."/>
            <person name="Nelson W."/>
            <person name="Hyten D."/>
            <person name="Song Q."/>
            <person name="Thelen J."/>
            <person name="Cheng J."/>
            <person name="Xu D."/>
            <person name="Hellsten U."/>
            <person name="May G."/>
            <person name="Yu Y."/>
            <person name="Sakurai T."/>
            <person name="Umezawa T."/>
            <person name="Bhattacharyya M."/>
            <person name="Sandhu D."/>
            <person name="Valliyodan B."/>
            <person name="Lindquist E."/>
            <person name="Peto M."/>
            <person name="Grant D."/>
            <person name="Shu S."/>
            <person name="Goodstein D."/>
            <person name="Barry K."/>
            <person name="Futrell-Griggs M."/>
            <person name="Abernathy B."/>
            <person name="Du J."/>
            <person name="Tian Z."/>
            <person name="Zhu L."/>
            <person name="Gill N."/>
            <person name="Joshi T."/>
            <person name="Libault M."/>
            <person name="Sethuraman A."/>
            <person name="Zhang X."/>
            <person name="Shinozaki K."/>
            <person name="Nguyen H."/>
            <person name="Wing R."/>
            <person name="Cregan P."/>
            <person name="Specht J."/>
            <person name="Grimwood J."/>
            <person name="Rokhsar D."/>
            <person name="Stacey G."/>
            <person name="Shoemaker R."/>
            <person name="Jackson S."/>
        </authorList>
    </citation>
    <scope>NUCLEOTIDE SEQUENCE</scope>
    <source>
        <tissue evidence="2">Callus</tissue>
    </source>
</reference>
<dbReference type="OMA" id="ECVAHEN"/>
<protein>
    <recommendedName>
        <fullName evidence="1">HAT C-terminal dimerisation domain-containing protein</fullName>
    </recommendedName>
</protein>
<sequence>MGTLYVLDPNPLSQAKCKHCGSMIRYNNGTSVMLAHVEIHERKSNNVGKKQKSNSSAMGILSPSFTMIDQEACQIALVKLFVALEFSFRMVEHKAFRESLSIVAPFLFFISRTTMAQDIYLTTNTWNSLQSMTYMSLMEHFIDNGWKLRKKVINFCQVLSHMGKNLAKTIEDCLSSWGLTRIISSKANDLEPLALNGYHIHMHCCAHIINMIVQESFKEDIDATCKTRAIVKYIRYHPSRLASFNECVAHENIKYKARESQANSYVLAWWKLNLGQFLSLARMERAVLVILVSTMASESSFSTEGRVLDLYHCFLTPQMVEALVCTQDWIKRTPSPMPSNEK</sequence>